<dbReference type="GO" id="GO:0006432">
    <property type="term" value="P:phenylalanyl-tRNA aminoacylation"/>
    <property type="evidence" value="ECO:0007669"/>
    <property type="project" value="InterPro"/>
</dbReference>
<dbReference type="AlphaFoldDB" id="X1I3D0"/>
<feature type="non-terminal residue" evidence="2">
    <location>
        <position position="114"/>
    </location>
</feature>
<dbReference type="GO" id="GO:0005524">
    <property type="term" value="F:ATP binding"/>
    <property type="evidence" value="ECO:0007669"/>
    <property type="project" value="InterPro"/>
</dbReference>
<name>X1I3D0_9ZZZZ</name>
<feature type="domain" description="Phenylalanine-tRNA ligase class II N-terminal" evidence="1">
    <location>
        <begin position="21"/>
        <end position="73"/>
    </location>
</feature>
<dbReference type="InterPro" id="IPR010978">
    <property type="entry name" value="tRNA-bd_arm"/>
</dbReference>
<accession>X1I3D0</accession>
<proteinExistence type="predicted"/>
<dbReference type="Pfam" id="PF02912">
    <property type="entry name" value="Phe_tRNA-synt_N"/>
    <property type="match status" value="1"/>
</dbReference>
<dbReference type="InterPro" id="IPR004188">
    <property type="entry name" value="Phe-tRNA_ligase_II_N"/>
</dbReference>
<evidence type="ECO:0000259" key="1">
    <source>
        <dbReference type="Pfam" id="PF02912"/>
    </source>
</evidence>
<gene>
    <name evidence="2" type="ORF">S03H2_44514</name>
</gene>
<dbReference type="SUPFAM" id="SSF46589">
    <property type="entry name" value="tRNA-binding arm"/>
    <property type="match status" value="1"/>
</dbReference>
<comment type="caution">
    <text evidence="2">The sequence shown here is derived from an EMBL/GenBank/DDBJ whole genome shotgun (WGS) entry which is preliminary data.</text>
</comment>
<dbReference type="GO" id="GO:0005737">
    <property type="term" value="C:cytoplasm"/>
    <property type="evidence" value="ECO:0007669"/>
    <property type="project" value="InterPro"/>
</dbReference>
<dbReference type="GO" id="GO:0004826">
    <property type="term" value="F:phenylalanine-tRNA ligase activity"/>
    <property type="evidence" value="ECO:0007669"/>
    <property type="project" value="InterPro"/>
</dbReference>
<sequence length="114" mass="12755">MENKIKEIKKEVLSKLNMVRDLKDIEKLRVEYLGRKGSLTLLLRKLGTLSKEERPKAGQLLNQTKREIEELLKINLQTGGLASGATSTKSRLLFSASSRPSFLLTTPTCLPSKS</sequence>
<reference evidence="2" key="1">
    <citation type="journal article" date="2014" name="Front. Microbiol.">
        <title>High frequency of phylogenetically diverse reductive dehalogenase-homologous genes in deep subseafloor sedimentary metagenomes.</title>
        <authorList>
            <person name="Kawai M."/>
            <person name="Futagami T."/>
            <person name="Toyoda A."/>
            <person name="Takaki Y."/>
            <person name="Nishi S."/>
            <person name="Hori S."/>
            <person name="Arai W."/>
            <person name="Tsubouchi T."/>
            <person name="Morono Y."/>
            <person name="Uchiyama I."/>
            <person name="Ito T."/>
            <person name="Fujiyama A."/>
            <person name="Inagaki F."/>
            <person name="Takami H."/>
        </authorList>
    </citation>
    <scope>NUCLEOTIDE SEQUENCE</scope>
    <source>
        <strain evidence="2">Expedition CK06-06</strain>
    </source>
</reference>
<dbReference type="EMBL" id="BARU01027837">
    <property type="protein sequence ID" value="GAH63820.1"/>
    <property type="molecule type" value="Genomic_DNA"/>
</dbReference>
<protein>
    <recommendedName>
        <fullName evidence="1">Phenylalanine-tRNA ligase class II N-terminal domain-containing protein</fullName>
    </recommendedName>
</protein>
<dbReference type="InterPro" id="IPR045864">
    <property type="entry name" value="aa-tRNA-synth_II/BPL/LPL"/>
</dbReference>
<evidence type="ECO:0000313" key="2">
    <source>
        <dbReference type="EMBL" id="GAH63820.1"/>
    </source>
</evidence>
<dbReference type="Gene3D" id="3.30.930.10">
    <property type="entry name" value="Bira Bifunctional Protein, Domain 2"/>
    <property type="match status" value="1"/>
</dbReference>
<organism evidence="2">
    <name type="scientific">marine sediment metagenome</name>
    <dbReference type="NCBI Taxonomy" id="412755"/>
    <lineage>
        <taxon>unclassified sequences</taxon>
        <taxon>metagenomes</taxon>
        <taxon>ecological metagenomes</taxon>
    </lineage>
</organism>